<dbReference type="GO" id="GO:0022904">
    <property type="term" value="P:respiratory electron transport chain"/>
    <property type="evidence" value="ECO:0007669"/>
    <property type="project" value="TreeGrafter"/>
</dbReference>
<dbReference type="Gene3D" id="3.40.228.10">
    <property type="entry name" value="Dimethylsulfoxide Reductase, domain 2"/>
    <property type="match status" value="1"/>
</dbReference>
<dbReference type="InterPro" id="IPR006656">
    <property type="entry name" value="Mopterin_OxRdtase"/>
</dbReference>
<dbReference type="GO" id="GO:0016020">
    <property type="term" value="C:membrane"/>
    <property type="evidence" value="ECO:0007669"/>
    <property type="project" value="TreeGrafter"/>
</dbReference>
<proteinExistence type="predicted"/>
<dbReference type="EMBL" id="AP019514">
    <property type="protein sequence ID" value="BBI62053.1"/>
    <property type="molecule type" value="Genomic_DNA"/>
</dbReference>
<dbReference type="Pfam" id="PF00384">
    <property type="entry name" value="Molybdopterin"/>
    <property type="match status" value="1"/>
</dbReference>
<dbReference type="Gene3D" id="3.40.50.740">
    <property type="match status" value="1"/>
</dbReference>
<name>A0A455U9X4_9GAMM</name>
<reference evidence="3 4" key="1">
    <citation type="journal article" date="2019" name="Microbiol. Resour. Announc.">
        <title>Complete Genome Sequence of Halomonas sulfidaeris Strain Esulfide1 Isolated from a Metal Sulfide Rock at a Depth of 2,200 Meters, Obtained Using Nanopore Sequencing.</title>
        <authorList>
            <person name="Saito M."/>
            <person name="Nishigata A."/>
            <person name="Galipon J."/>
            <person name="Arakawa K."/>
        </authorList>
    </citation>
    <scope>NUCLEOTIDE SEQUENCE [LARGE SCALE GENOMIC DNA]</scope>
    <source>
        <strain evidence="3 4">ATCC BAA-803</strain>
    </source>
</reference>
<evidence type="ECO:0000313" key="4">
    <source>
        <dbReference type="Proteomes" id="UP000320231"/>
    </source>
</evidence>
<sequence length="99" mass="10455">MIIGTNSVDNSSRYCQNPATKGLFRTVGYGGDAGSIEDIEKAEVVVIVGSNTAENHPVIASRIKAAQKLHGQKSSSLIRANMKWPSVLICSCALTPAPI</sequence>
<evidence type="ECO:0000259" key="2">
    <source>
        <dbReference type="Pfam" id="PF00384"/>
    </source>
</evidence>
<organism evidence="3 4">
    <name type="scientific">Vreelandella sulfidaeris</name>
    <dbReference type="NCBI Taxonomy" id="115553"/>
    <lineage>
        <taxon>Bacteria</taxon>
        <taxon>Pseudomonadati</taxon>
        <taxon>Pseudomonadota</taxon>
        <taxon>Gammaproteobacteria</taxon>
        <taxon>Oceanospirillales</taxon>
        <taxon>Halomonadaceae</taxon>
        <taxon>Vreelandella</taxon>
    </lineage>
</organism>
<dbReference type="AlphaFoldDB" id="A0A455U9X4"/>
<dbReference type="Proteomes" id="UP000320231">
    <property type="component" value="Chromosome"/>
</dbReference>
<evidence type="ECO:0000313" key="3">
    <source>
        <dbReference type="EMBL" id="BBI62053.1"/>
    </source>
</evidence>
<dbReference type="PANTHER" id="PTHR43105:SF14">
    <property type="entry name" value="FORMATE DEHYDROGENASE H"/>
    <property type="match status" value="1"/>
</dbReference>
<dbReference type="SUPFAM" id="SSF53706">
    <property type="entry name" value="Formate dehydrogenase/DMSO reductase, domains 1-3"/>
    <property type="match status" value="1"/>
</dbReference>
<dbReference type="KEGG" id="hsr:HSBAA_33590"/>
<accession>A0A455U9X4</accession>
<keyword evidence="1" id="KW-0560">Oxidoreductase</keyword>
<evidence type="ECO:0000256" key="1">
    <source>
        <dbReference type="ARBA" id="ARBA00023002"/>
    </source>
</evidence>
<gene>
    <name evidence="3" type="ORF">HSBAA_33590</name>
</gene>
<dbReference type="PANTHER" id="PTHR43105">
    <property type="entry name" value="RESPIRATORY NITRATE REDUCTASE"/>
    <property type="match status" value="1"/>
</dbReference>
<dbReference type="GO" id="GO:0003954">
    <property type="term" value="F:NADH dehydrogenase activity"/>
    <property type="evidence" value="ECO:0007669"/>
    <property type="project" value="TreeGrafter"/>
</dbReference>
<dbReference type="InterPro" id="IPR050123">
    <property type="entry name" value="Prok_molybdopt-oxidoreductase"/>
</dbReference>
<protein>
    <recommendedName>
        <fullName evidence="2">Molybdopterin oxidoreductase domain-containing protein</fullName>
    </recommendedName>
</protein>
<feature type="domain" description="Molybdopterin oxidoreductase" evidence="2">
    <location>
        <begin position="7"/>
        <end position="67"/>
    </location>
</feature>